<evidence type="ECO:0000313" key="1">
    <source>
        <dbReference type="EMBL" id="RPE05582.1"/>
    </source>
</evidence>
<keyword evidence="2" id="KW-1185">Reference proteome</keyword>
<dbReference type="Proteomes" id="UP000278351">
    <property type="component" value="Unassembled WGS sequence"/>
</dbReference>
<dbReference type="EMBL" id="RPDH01000003">
    <property type="protein sequence ID" value="RPE05582.1"/>
    <property type="molecule type" value="Genomic_DNA"/>
</dbReference>
<comment type="caution">
    <text evidence="1">The sequence shown here is derived from an EMBL/GenBank/DDBJ whole genome shotgun (WGS) entry which is preliminary data.</text>
</comment>
<proteinExistence type="predicted"/>
<evidence type="ECO:0000313" key="2">
    <source>
        <dbReference type="Proteomes" id="UP000278351"/>
    </source>
</evidence>
<gene>
    <name evidence="1" type="ORF">EGT74_24695</name>
</gene>
<dbReference type="AlphaFoldDB" id="A0A3N4PAA9"/>
<sequence>MQPSTNPVKPFFAQFLEKQRKTQQEPPIFTLKIWDHIEHTLKYPSDGDEV</sequence>
<name>A0A3N4PAA9_9BACT</name>
<dbReference type="OrthoDB" id="678197at2"/>
<dbReference type="InterPro" id="IPR022217">
    <property type="entry name" value="Prot_inh_I10_marinostatin"/>
</dbReference>
<organism evidence="1 2">
    <name type="scientific">Chitinophaga lutea</name>
    <dbReference type="NCBI Taxonomy" id="2488634"/>
    <lineage>
        <taxon>Bacteria</taxon>
        <taxon>Pseudomonadati</taxon>
        <taxon>Bacteroidota</taxon>
        <taxon>Chitinophagia</taxon>
        <taxon>Chitinophagales</taxon>
        <taxon>Chitinophagaceae</taxon>
        <taxon>Chitinophaga</taxon>
    </lineage>
</organism>
<dbReference type="RefSeq" id="WP_123849226.1">
    <property type="nucleotide sequence ID" value="NZ_RPDH01000003.1"/>
</dbReference>
<protein>
    <submittedName>
        <fullName evidence="1">Uncharacterized protein</fullName>
    </submittedName>
</protein>
<reference evidence="1 2" key="1">
    <citation type="submission" date="2018-11" db="EMBL/GenBank/DDBJ databases">
        <title>Chitinophaga lutea sp.nov., isolate from arsenic contaminated soil.</title>
        <authorList>
            <person name="Zong Y."/>
        </authorList>
    </citation>
    <scope>NUCLEOTIDE SEQUENCE [LARGE SCALE GENOMIC DNA]</scope>
    <source>
        <strain evidence="1 2">ZY74</strain>
    </source>
</reference>
<accession>A0A3N4PAA9</accession>
<dbReference type="NCBIfam" id="NF033738">
    <property type="entry name" value="microvirid_RiPP"/>
    <property type="match status" value="1"/>
</dbReference>